<proteinExistence type="predicted"/>
<feature type="transmembrane region" description="Helical" evidence="1">
    <location>
        <begin position="195"/>
        <end position="217"/>
    </location>
</feature>
<evidence type="ECO:0000313" key="3">
    <source>
        <dbReference type="Proteomes" id="UP000808337"/>
    </source>
</evidence>
<comment type="caution">
    <text evidence="2">The sequence shown here is derived from an EMBL/GenBank/DDBJ whole genome shotgun (WGS) entry which is preliminary data.</text>
</comment>
<keyword evidence="1" id="KW-0472">Membrane</keyword>
<feature type="transmembrane region" description="Helical" evidence="1">
    <location>
        <begin position="59"/>
        <end position="80"/>
    </location>
</feature>
<evidence type="ECO:0000256" key="1">
    <source>
        <dbReference type="SAM" id="Phobius"/>
    </source>
</evidence>
<gene>
    <name evidence="2" type="ORF">IPP15_04510</name>
</gene>
<feature type="transmembrane region" description="Helical" evidence="1">
    <location>
        <begin position="33"/>
        <end position="53"/>
    </location>
</feature>
<feature type="transmembrane region" description="Helical" evidence="1">
    <location>
        <begin position="156"/>
        <end position="175"/>
    </location>
</feature>
<keyword evidence="1" id="KW-1133">Transmembrane helix</keyword>
<sequence length="224" mass="25239">MENVPIYLSLLFEVITFFTVWIFYKSTGGSKKTLVVLLAWLIAQGLIGLTGFYTKTDTLPPRIALLGLPAILFIIGLFTTQRGKQFIDSLDLKTLTLLHTIRVGVELVLLGLFLQKVIPQRMTFEGMNFDILSGLSAPIIYYFGFVRKVLNKKIILIWNFLCLGLLINIVVTAILSAPTPFQQFAFDQPNIAILYFPYVWLPCCVVPLVLLSHLAAIRQLTNNE</sequence>
<name>A0A9D7SSX4_9BACT</name>
<dbReference type="Proteomes" id="UP000808337">
    <property type="component" value="Unassembled WGS sequence"/>
</dbReference>
<organism evidence="2 3">
    <name type="scientific">Candidatus Opimibacter skivensis</name>
    <dbReference type="NCBI Taxonomy" id="2982028"/>
    <lineage>
        <taxon>Bacteria</taxon>
        <taxon>Pseudomonadati</taxon>
        <taxon>Bacteroidota</taxon>
        <taxon>Saprospiria</taxon>
        <taxon>Saprospirales</taxon>
        <taxon>Saprospiraceae</taxon>
        <taxon>Candidatus Opimibacter</taxon>
    </lineage>
</organism>
<accession>A0A9D7SSX4</accession>
<feature type="transmembrane region" description="Helical" evidence="1">
    <location>
        <begin position="92"/>
        <end position="114"/>
    </location>
</feature>
<feature type="transmembrane region" description="Helical" evidence="1">
    <location>
        <begin position="6"/>
        <end position="24"/>
    </location>
</feature>
<dbReference type="EMBL" id="JADKGY010000001">
    <property type="protein sequence ID" value="MBK9981676.1"/>
    <property type="molecule type" value="Genomic_DNA"/>
</dbReference>
<dbReference type="AlphaFoldDB" id="A0A9D7SSX4"/>
<evidence type="ECO:0000313" key="2">
    <source>
        <dbReference type="EMBL" id="MBK9981676.1"/>
    </source>
</evidence>
<keyword evidence="1" id="KW-0812">Transmembrane</keyword>
<protein>
    <submittedName>
        <fullName evidence="2">Uncharacterized protein</fullName>
    </submittedName>
</protein>
<reference evidence="2 3" key="1">
    <citation type="submission" date="2020-10" db="EMBL/GenBank/DDBJ databases">
        <title>Connecting structure to function with the recovery of over 1000 high-quality activated sludge metagenome-assembled genomes encoding full-length rRNA genes using long-read sequencing.</title>
        <authorList>
            <person name="Singleton C.M."/>
            <person name="Petriglieri F."/>
            <person name="Kristensen J.M."/>
            <person name="Kirkegaard R.H."/>
            <person name="Michaelsen T.Y."/>
            <person name="Andersen M.H."/>
            <person name="Karst S.M."/>
            <person name="Dueholm M.S."/>
            <person name="Nielsen P.H."/>
            <person name="Albertsen M."/>
        </authorList>
    </citation>
    <scope>NUCLEOTIDE SEQUENCE [LARGE SCALE GENOMIC DNA]</scope>
    <source>
        <strain evidence="2">Ribe_18-Q3-R11-54_MAXAC.273</strain>
    </source>
</reference>